<dbReference type="EMBL" id="LASV01000012">
    <property type="protein sequence ID" value="KKA25792.1"/>
    <property type="molecule type" value="Genomic_DNA"/>
</dbReference>
<comment type="caution">
    <text evidence="2">The sequence shown here is derived from an EMBL/GenBank/DDBJ whole genome shotgun (WGS) entry which is preliminary data.</text>
</comment>
<feature type="region of interest" description="Disordered" evidence="1">
    <location>
        <begin position="51"/>
        <end position="95"/>
    </location>
</feature>
<proteinExistence type="predicted"/>
<reference evidence="2 3" key="1">
    <citation type="submission" date="2015-04" db="EMBL/GenBank/DDBJ databases">
        <authorList>
            <person name="Heijne W.H."/>
            <person name="Fedorova N.D."/>
            <person name="Nierman W.C."/>
            <person name="Vollebregt A.W."/>
            <person name="Zhao Z."/>
            <person name="Wu L."/>
            <person name="Kumar M."/>
            <person name="Stam H."/>
            <person name="van den Berg M.A."/>
            <person name="Pel H.J."/>
        </authorList>
    </citation>
    <scope>NUCLEOTIDE SEQUENCE [LARGE SCALE GENOMIC DNA]</scope>
    <source>
        <strain evidence="2 3">CBS 393.64</strain>
    </source>
</reference>
<protein>
    <submittedName>
        <fullName evidence="2">Uncharacterized protein</fullName>
    </submittedName>
</protein>
<organism evidence="2 3">
    <name type="scientific">Rasamsonia emersonii (strain ATCC 16479 / CBS 393.64 / IMI 116815)</name>
    <dbReference type="NCBI Taxonomy" id="1408163"/>
    <lineage>
        <taxon>Eukaryota</taxon>
        <taxon>Fungi</taxon>
        <taxon>Dikarya</taxon>
        <taxon>Ascomycota</taxon>
        <taxon>Pezizomycotina</taxon>
        <taxon>Eurotiomycetes</taxon>
        <taxon>Eurotiomycetidae</taxon>
        <taxon>Eurotiales</taxon>
        <taxon>Trichocomaceae</taxon>
        <taxon>Rasamsonia</taxon>
    </lineage>
</organism>
<dbReference type="GeneID" id="25312233"/>
<evidence type="ECO:0000256" key="1">
    <source>
        <dbReference type="SAM" id="MobiDB-lite"/>
    </source>
</evidence>
<dbReference type="Proteomes" id="UP000053958">
    <property type="component" value="Unassembled WGS sequence"/>
</dbReference>
<keyword evidence="3" id="KW-1185">Reference proteome</keyword>
<evidence type="ECO:0000313" key="2">
    <source>
        <dbReference type="EMBL" id="KKA25792.1"/>
    </source>
</evidence>
<feature type="compositionally biased region" description="Polar residues" evidence="1">
    <location>
        <begin position="83"/>
        <end position="95"/>
    </location>
</feature>
<gene>
    <name evidence="2" type="ORF">T310_0178</name>
</gene>
<dbReference type="RefSeq" id="XP_013332404.1">
    <property type="nucleotide sequence ID" value="XM_013476950.1"/>
</dbReference>
<evidence type="ECO:0000313" key="3">
    <source>
        <dbReference type="Proteomes" id="UP000053958"/>
    </source>
</evidence>
<sequence length="95" mass="10617">MVTAADSVTPDASFTSPLLAIDEHCRGYWTGNMRRRAIEELKERILKGGDSLGRVNCRQGRSVAPVHGRHTSQRDEQRRGSEKSNGNQAQEIRIV</sequence>
<dbReference type="AlphaFoldDB" id="A0A0F4Z5K7"/>
<name>A0A0F4Z5K7_RASE3</name>
<feature type="compositionally biased region" description="Basic and acidic residues" evidence="1">
    <location>
        <begin position="72"/>
        <end position="82"/>
    </location>
</feature>
<accession>A0A0F4Z5K7</accession>